<proteinExistence type="predicted"/>
<dbReference type="EMBL" id="JASBWS010000093">
    <property type="protein sequence ID" value="KAJ9098454.1"/>
    <property type="molecule type" value="Genomic_DNA"/>
</dbReference>
<gene>
    <name evidence="1" type="ORF">QFC20_005974</name>
</gene>
<keyword evidence="2" id="KW-1185">Reference proteome</keyword>
<dbReference type="Proteomes" id="UP001230649">
    <property type="component" value="Unassembled WGS sequence"/>
</dbReference>
<name>A0ACC2VGD1_9TREE</name>
<accession>A0ACC2VGD1</accession>
<protein>
    <submittedName>
        <fullName evidence="1">Uncharacterized protein</fullName>
    </submittedName>
</protein>
<reference evidence="1" key="1">
    <citation type="submission" date="2023-04" db="EMBL/GenBank/DDBJ databases">
        <title>Draft Genome sequencing of Naganishia species isolated from polar environments using Oxford Nanopore Technology.</title>
        <authorList>
            <person name="Leo P."/>
            <person name="Venkateswaran K."/>
        </authorList>
    </citation>
    <scope>NUCLEOTIDE SEQUENCE</scope>
    <source>
        <strain evidence="1">MNA-CCFEE 5262</strain>
    </source>
</reference>
<evidence type="ECO:0000313" key="2">
    <source>
        <dbReference type="Proteomes" id="UP001230649"/>
    </source>
</evidence>
<organism evidence="1 2">
    <name type="scientific">Naganishia adeliensis</name>
    <dbReference type="NCBI Taxonomy" id="92952"/>
    <lineage>
        <taxon>Eukaryota</taxon>
        <taxon>Fungi</taxon>
        <taxon>Dikarya</taxon>
        <taxon>Basidiomycota</taxon>
        <taxon>Agaricomycotina</taxon>
        <taxon>Tremellomycetes</taxon>
        <taxon>Filobasidiales</taxon>
        <taxon>Filobasidiaceae</taxon>
        <taxon>Naganishia</taxon>
    </lineage>
</organism>
<comment type="caution">
    <text evidence="1">The sequence shown here is derived from an EMBL/GenBank/DDBJ whole genome shotgun (WGS) entry which is preliminary data.</text>
</comment>
<sequence>MPATAKPRAKPRRRRRDEGDGDSGDDVHTDQHSSSGESEDGDSDASVESDDEEEPIVVSFDEFAKEPVDDAVVSESHVDEPAHIEELAAPKPEEPAAARPRPGSNRAAYLAKIAADPTFVPRVGKFWTHDARHYQAGKVGQGEYAGLREMSEYWRDRGRGRGRGRGFVRGRGGMRVDRPHAKEVEKPRETKDAIVPVGESAPSTTPTSTAPASNTPATTKSAWNGDVGRSERGSWSHDGYAELAREEDRLAAARERQAAIARGRGRGMVRGMFRGRGRGAFPVPATRPESVDTEAPLEETSTTDTPPVVKLPESTFVPPTSDHEPSAITEHLQTQAEHAERVQQQELAQRQKALEDDMRRLEIGQQRVQSLGASSDAGSSTHQQQPTTLPPGIGMTESGAFFDVVTGQAVVWVPSPSPGPIPPASYGAAMNNRMGYNPYAPSPEMGMGYGYPPQIGYQAQYSGYPRSPHHDPYYQPSFIPGRDSVSPYPMPGYNMHAPPPPQLGDPTYFMPPRPQSKIQIRAPPSGDASAPGHPNSAEIAAATLKDPSKHGARSPEVQAQGNAYGYQPMMNAQYMQHAQQGYYPQQYMPMGY</sequence>
<evidence type="ECO:0000313" key="1">
    <source>
        <dbReference type="EMBL" id="KAJ9098454.1"/>
    </source>
</evidence>